<evidence type="ECO:0000313" key="2">
    <source>
        <dbReference type="Proteomes" id="UP000034883"/>
    </source>
</evidence>
<dbReference type="Proteomes" id="UP000034883">
    <property type="component" value="Chromosome"/>
</dbReference>
<sequence>MLSHGTQLSLSTGMLEGRAWQSRHAKWVCSDEDGLRRSLAPVDALSGLRRTTSTDAPDFAFVVAGRRRAPRVPATFRASQTKSDVIARARVVSR</sequence>
<organism evidence="1 2">
    <name type="scientific">Sandaracinus amylolyticus</name>
    <dbReference type="NCBI Taxonomy" id="927083"/>
    <lineage>
        <taxon>Bacteria</taxon>
        <taxon>Pseudomonadati</taxon>
        <taxon>Myxococcota</taxon>
        <taxon>Polyangia</taxon>
        <taxon>Polyangiales</taxon>
        <taxon>Sandaracinaceae</taxon>
        <taxon>Sandaracinus</taxon>
    </lineage>
</organism>
<dbReference type="EMBL" id="CP011125">
    <property type="protein sequence ID" value="AKF03985.1"/>
    <property type="molecule type" value="Genomic_DNA"/>
</dbReference>
<proteinExistence type="predicted"/>
<protein>
    <submittedName>
        <fullName evidence="1">Uncharacterized protein</fullName>
    </submittedName>
</protein>
<evidence type="ECO:0000313" key="1">
    <source>
        <dbReference type="EMBL" id="AKF03985.1"/>
    </source>
</evidence>
<keyword evidence="2" id="KW-1185">Reference proteome</keyword>
<accession>A0A0F6YFT0</accession>
<dbReference type="KEGG" id="samy:DB32_001134"/>
<name>A0A0F6YFT0_9BACT</name>
<gene>
    <name evidence="1" type="ORF">DB32_001134</name>
</gene>
<reference evidence="1 2" key="1">
    <citation type="submission" date="2015-03" db="EMBL/GenBank/DDBJ databases">
        <title>Genome assembly of Sandaracinus amylolyticus DSM 53668.</title>
        <authorList>
            <person name="Sharma G."/>
            <person name="Subramanian S."/>
        </authorList>
    </citation>
    <scope>NUCLEOTIDE SEQUENCE [LARGE SCALE GENOMIC DNA]</scope>
    <source>
        <strain evidence="1 2">DSM 53668</strain>
    </source>
</reference>
<dbReference type="AlphaFoldDB" id="A0A0F6YFT0"/>